<feature type="compositionally biased region" description="Low complexity" evidence="6">
    <location>
        <begin position="532"/>
        <end position="546"/>
    </location>
</feature>
<dbReference type="HOGENOM" id="CLU_304040_0_0_1"/>
<feature type="region of interest" description="Disordered" evidence="6">
    <location>
        <begin position="82"/>
        <end position="118"/>
    </location>
</feature>
<feature type="compositionally biased region" description="Low complexity" evidence="6">
    <location>
        <begin position="745"/>
        <end position="757"/>
    </location>
</feature>
<keyword evidence="5" id="KW-0833">Ubl conjugation pathway</keyword>
<accession>V2XAH8</accession>
<evidence type="ECO:0000256" key="5">
    <source>
        <dbReference type="RuleBase" id="RU366025"/>
    </source>
</evidence>
<dbReference type="STRING" id="1381753.V2XAH8"/>
<feature type="compositionally biased region" description="Basic and acidic residues" evidence="6">
    <location>
        <begin position="654"/>
        <end position="674"/>
    </location>
</feature>
<feature type="compositionally biased region" description="Basic and acidic residues" evidence="6">
    <location>
        <begin position="957"/>
        <end position="969"/>
    </location>
</feature>
<feature type="compositionally biased region" description="Basic and acidic residues" evidence="6">
    <location>
        <begin position="734"/>
        <end position="744"/>
    </location>
</feature>
<dbReference type="SUPFAM" id="SSF54001">
    <property type="entry name" value="Cysteine proteinases"/>
    <property type="match status" value="1"/>
</dbReference>
<keyword evidence="4 5" id="KW-0378">Hydrolase</keyword>
<reference evidence="8 9" key="1">
    <citation type="journal article" date="2014" name="BMC Genomics">
        <title>Genome and secretome analysis of the hemibiotrophic fungal pathogen, Moniliophthora roreri, which causes frosty pod rot disease of cacao: mechanisms of the biotrophic and necrotrophic phases.</title>
        <authorList>
            <person name="Meinhardt L.W."/>
            <person name="Costa G.G.L."/>
            <person name="Thomazella D.P.T."/>
            <person name="Teixeira P.J.P.L."/>
            <person name="Carazzolle M.F."/>
            <person name="Schuster S.C."/>
            <person name="Carlson J.E."/>
            <person name="Guiltinan M.J."/>
            <person name="Mieczkowski P."/>
            <person name="Farmer A."/>
            <person name="Ramaraj T."/>
            <person name="Crozier J."/>
            <person name="Davis R.E."/>
            <person name="Shao J."/>
            <person name="Melnick R.L."/>
            <person name="Pereira G.A.G."/>
            <person name="Bailey B.A."/>
        </authorList>
    </citation>
    <scope>NUCLEOTIDE SEQUENCE [LARGE SCALE GENOMIC DNA]</scope>
    <source>
        <strain evidence="8 9">MCA 2997</strain>
    </source>
</reference>
<feature type="domain" description="USP" evidence="7">
    <location>
        <begin position="38"/>
        <end position="437"/>
    </location>
</feature>
<feature type="region of interest" description="Disordered" evidence="6">
    <location>
        <begin position="468"/>
        <end position="875"/>
    </location>
</feature>
<feature type="compositionally biased region" description="Basic residues" evidence="6">
    <location>
        <begin position="643"/>
        <end position="653"/>
    </location>
</feature>
<dbReference type="InterPro" id="IPR018200">
    <property type="entry name" value="USP_CS"/>
</dbReference>
<comment type="caution">
    <text evidence="8">The sequence shown here is derived from an EMBL/GenBank/DDBJ whole genome shotgun (WGS) entry which is preliminary data.</text>
</comment>
<feature type="region of interest" description="Disordered" evidence="6">
    <location>
        <begin position="948"/>
        <end position="978"/>
    </location>
</feature>
<dbReference type="EC" id="3.4.19.12" evidence="5"/>
<feature type="region of interest" description="Disordered" evidence="6">
    <location>
        <begin position="888"/>
        <end position="931"/>
    </location>
</feature>
<evidence type="ECO:0000313" key="9">
    <source>
        <dbReference type="Proteomes" id="UP000017559"/>
    </source>
</evidence>
<dbReference type="InterPro" id="IPR028889">
    <property type="entry name" value="USP"/>
</dbReference>
<feature type="compositionally biased region" description="Pro residues" evidence="6">
    <location>
        <begin position="857"/>
        <end position="869"/>
    </location>
</feature>
<dbReference type="AlphaFoldDB" id="V2XAH8"/>
<keyword evidence="9" id="KW-1185">Reference proteome</keyword>
<evidence type="ECO:0000256" key="4">
    <source>
        <dbReference type="ARBA" id="ARBA00022801"/>
    </source>
</evidence>
<dbReference type="Gene3D" id="3.90.70.10">
    <property type="entry name" value="Cysteine proteinases"/>
    <property type="match status" value="1"/>
</dbReference>
<evidence type="ECO:0000259" key="7">
    <source>
        <dbReference type="PROSITE" id="PS50235"/>
    </source>
</evidence>
<comment type="catalytic activity">
    <reaction evidence="1 5">
        <text>Thiol-dependent hydrolysis of ester, thioester, amide, peptide and isopeptide bonds formed by the C-terminal Gly of ubiquitin (a 76-residue protein attached to proteins as an intracellular targeting signal).</text>
        <dbReference type="EC" id="3.4.19.12"/>
    </reaction>
</comment>
<dbReference type="GO" id="GO:0005634">
    <property type="term" value="C:nucleus"/>
    <property type="evidence" value="ECO:0007669"/>
    <property type="project" value="TreeGrafter"/>
</dbReference>
<dbReference type="Proteomes" id="UP000017559">
    <property type="component" value="Unassembled WGS sequence"/>
</dbReference>
<feature type="compositionally biased region" description="Low complexity" evidence="6">
    <location>
        <begin position="497"/>
        <end position="508"/>
    </location>
</feature>
<dbReference type="PROSITE" id="PS50235">
    <property type="entry name" value="USP_3"/>
    <property type="match status" value="1"/>
</dbReference>
<evidence type="ECO:0000256" key="2">
    <source>
        <dbReference type="ARBA" id="ARBA00009085"/>
    </source>
</evidence>
<dbReference type="InterPro" id="IPR038765">
    <property type="entry name" value="Papain-like_cys_pep_sf"/>
</dbReference>
<dbReference type="PANTHER" id="PTHR24006">
    <property type="entry name" value="UBIQUITIN CARBOXYL-TERMINAL HYDROLASE"/>
    <property type="match status" value="1"/>
</dbReference>
<sequence>MAKAARWLFSGNPQNQPSRDSAKPVAIPIVSSADAKKFGLENFGNTCYANSVIQALYFCTPFRDLLIQSPDSSLPLAVVETTSTVASPTPPPPSATVRRKPERKLSSSGTPGDVLPLPPVANNGGTPIPTSPPSLFSALRSLFLHISTNPSDKGTVAPRAFIDKLKEVNELFRSTMHQDAHEFFNYLLNKVVEEIEEDRKHIHGDPPSLDDLSTSIATLASKAAPTVVTTASTNSGNAPKVLTLVHKLFEGTLTSETRCLTCETVSSRDESFLDLSIDIEQNSSVTACLRQFSASETLCQKNKFFCDCCCDLQEAERRMKIKKLPNILALHLKRFKYQEDLRKYIKLAYRVAFPFQLRLFNTVDDSEDADRLYNLFAIVVHIGNGPHHGHYISIIKTMGTWLVFDDDTVSTIAESEIPKYYGESNAGSAYVLYYEAADLDPSSLGLRTPVTMSTASVVPATESVVASGSPQAVHPILPPGLEEGDSSDLSDPPFPITPSSSSPLLAPESSDKPSRPPLQLDLAAPITDGSTSVPSSAASNAAVPPNGRSKKLFTSMRRRSETADGPESSQPLVVEDKVPTPSIDASLETSSATSHGQVNGSGSRSPSPHPASVPPRETKEKEKEKEGKEKEKKEKKEKEPHRKPSGWFKRRSVRVTDRPSTSHESSASHKHEDTSTNTMSSTSSNVSSPAWYKSATSNGKRMRKQSDHSMFDAAGFALTSARKSNVDGLTVTTSRDRRSQHDYSDTPPSATSSTHSTNYSAPAPANAGHTHTLEHPPPRKSSLASVPPSIDTSVAASLPTLPQSPRIPSKQPKSPDHKLSLSHLTGRKGHRKGSTEIARPATATGTISDSLSKPKHLPPVPPLPAPLGPASPLANGHVRSLMEDRITDPIPRPVSASGQTSPPPGLHTFNGKHNSTGSTVSPTNTVLNSGTGGAATIRRATRKLSISSPILGGFGFGKKDKEKKEKEKPPSSFAFLPS</sequence>
<dbReference type="PROSITE" id="PS00973">
    <property type="entry name" value="USP_2"/>
    <property type="match status" value="1"/>
</dbReference>
<feature type="compositionally biased region" description="Basic and acidic residues" evidence="6">
    <location>
        <begin position="616"/>
        <end position="642"/>
    </location>
</feature>
<evidence type="ECO:0000256" key="6">
    <source>
        <dbReference type="SAM" id="MobiDB-lite"/>
    </source>
</evidence>
<feature type="compositionally biased region" description="Low complexity" evidence="6">
    <location>
        <begin position="675"/>
        <end position="688"/>
    </location>
</feature>
<evidence type="ECO:0000256" key="1">
    <source>
        <dbReference type="ARBA" id="ARBA00000707"/>
    </source>
</evidence>
<dbReference type="GO" id="GO:0005829">
    <property type="term" value="C:cytosol"/>
    <property type="evidence" value="ECO:0007669"/>
    <property type="project" value="TreeGrafter"/>
</dbReference>
<feature type="compositionally biased region" description="Polar residues" evidence="6">
    <location>
        <begin position="911"/>
        <end position="929"/>
    </location>
</feature>
<dbReference type="GO" id="GO:0006508">
    <property type="term" value="P:proteolysis"/>
    <property type="evidence" value="ECO:0007669"/>
    <property type="project" value="UniProtKB-KW"/>
</dbReference>
<protein>
    <recommendedName>
        <fullName evidence="5">Ubiquitin carboxyl-terminal hydrolase</fullName>
        <ecNumber evidence="5">3.4.19.12</ecNumber>
    </recommendedName>
</protein>
<keyword evidence="5" id="KW-0788">Thiol protease</keyword>
<dbReference type="GO" id="GO:0004843">
    <property type="term" value="F:cysteine-type deubiquitinase activity"/>
    <property type="evidence" value="ECO:0007669"/>
    <property type="project" value="UniProtKB-UniRule"/>
</dbReference>
<dbReference type="OrthoDB" id="27652at2759"/>
<gene>
    <name evidence="8" type="ORF">Moror_7314</name>
</gene>
<dbReference type="CDD" id="cd02663">
    <property type="entry name" value="Peptidase_C19G"/>
    <property type="match status" value="1"/>
</dbReference>
<feature type="compositionally biased region" description="Polar residues" evidence="6">
    <location>
        <begin position="587"/>
        <end position="606"/>
    </location>
</feature>
<keyword evidence="3 5" id="KW-0645">Protease</keyword>
<dbReference type="KEGG" id="mrr:Moror_7314"/>
<dbReference type="EMBL" id="AWSO01000054">
    <property type="protein sequence ID" value="ESK96173.1"/>
    <property type="molecule type" value="Genomic_DNA"/>
</dbReference>
<name>V2XAH8_MONRO</name>
<evidence type="ECO:0000256" key="3">
    <source>
        <dbReference type="ARBA" id="ARBA00022670"/>
    </source>
</evidence>
<dbReference type="PANTHER" id="PTHR24006:SF733">
    <property type="entry name" value="RE52890P"/>
    <property type="match status" value="1"/>
</dbReference>
<proteinExistence type="inferred from homology"/>
<dbReference type="PROSITE" id="PS00972">
    <property type="entry name" value="USP_1"/>
    <property type="match status" value="1"/>
</dbReference>
<dbReference type="InterPro" id="IPR050164">
    <property type="entry name" value="Peptidase_C19"/>
</dbReference>
<dbReference type="GO" id="GO:0016579">
    <property type="term" value="P:protein deubiquitination"/>
    <property type="evidence" value="ECO:0007669"/>
    <property type="project" value="InterPro"/>
</dbReference>
<feature type="compositionally biased region" description="Polar residues" evidence="6">
    <location>
        <begin position="790"/>
        <end position="803"/>
    </location>
</feature>
<comment type="similarity">
    <text evidence="2 5">Belongs to the peptidase C19 family.</text>
</comment>
<dbReference type="InterPro" id="IPR001394">
    <property type="entry name" value="Peptidase_C19_UCH"/>
</dbReference>
<dbReference type="Pfam" id="PF00443">
    <property type="entry name" value="UCH"/>
    <property type="match status" value="1"/>
</dbReference>
<evidence type="ECO:0000313" key="8">
    <source>
        <dbReference type="EMBL" id="ESK96173.1"/>
    </source>
</evidence>
<organism evidence="8 9">
    <name type="scientific">Moniliophthora roreri (strain MCA 2997)</name>
    <name type="common">Cocoa frosty pod rot fungus</name>
    <name type="synonym">Crinipellis roreri</name>
    <dbReference type="NCBI Taxonomy" id="1381753"/>
    <lineage>
        <taxon>Eukaryota</taxon>
        <taxon>Fungi</taxon>
        <taxon>Dikarya</taxon>
        <taxon>Basidiomycota</taxon>
        <taxon>Agaricomycotina</taxon>
        <taxon>Agaricomycetes</taxon>
        <taxon>Agaricomycetidae</taxon>
        <taxon>Agaricales</taxon>
        <taxon>Marasmiineae</taxon>
        <taxon>Marasmiaceae</taxon>
        <taxon>Moniliophthora</taxon>
    </lineage>
</organism>